<feature type="chain" id="PRO_5035470600" description="Cytochrome P450" evidence="8">
    <location>
        <begin position="21"/>
        <end position="549"/>
    </location>
</feature>
<evidence type="ECO:0000256" key="5">
    <source>
        <dbReference type="PIRSR" id="PIRSR602401-1"/>
    </source>
</evidence>
<feature type="region of interest" description="Disordered" evidence="7">
    <location>
        <begin position="252"/>
        <end position="271"/>
    </location>
</feature>
<dbReference type="AlphaFoldDB" id="A0A8K0JLC8"/>
<protein>
    <recommendedName>
        <fullName evidence="11">Cytochrome P450</fullName>
    </recommendedName>
</protein>
<sequence>MLLLGAVVLLLILLFRTVYHQRAKAFRPLPLVGHFTWFAAVSRQKSLEWLKRASDYHQGKSWKLELPLIGQAWVLEDPACVKHVLSTRHDAFAKGELATSRLADLFENSIILTNGNTWKVQRSAGHAAFANPINLKYFVDRILPKHLDKLFGELDSAAETGGHKGKVVDLQEVAYDYAMSVFGELAYDSNFGKISSSFAGPFDRAAIQTHERFFNPLYRITEFILPSGARLRKDIRDVKMFGDELVREGRDRLRREEEGLDSEDEDEKDKQGKGILLEELVKERGRDDQVRFLADSCLNFLTAGRDTTAQALSWTIYLLLLNPKTKENVFNEVMASVQPREAVESTSLADLISSTSPTAYCPYANAVISEALRLHPPVPLEIHENVTDEAIALPDGTAVYPGEKVVWGPWVMSRSTRIWGEDAEEYRPERWLAPAYWDPEAKGQPLPKDHAARKTAFEFPVFHAGPRSCLGKQLARIELVFALRELMLRFDFSPAWQGSVIYRTNAGSACTKDAEDDEYTGTLREIGDGLTGPIKDGLPVRVRRRQKTQ</sequence>
<evidence type="ECO:0000256" key="1">
    <source>
        <dbReference type="ARBA" id="ARBA00010617"/>
    </source>
</evidence>
<evidence type="ECO:0000256" key="7">
    <source>
        <dbReference type="SAM" id="MobiDB-lite"/>
    </source>
</evidence>
<accession>A0A8K0JLC8</accession>
<dbReference type="GO" id="GO:0006629">
    <property type="term" value="P:lipid metabolic process"/>
    <property type="evidence" value="ECO:0007669"/>
    <property type="project" value="UniProtKB-ARBA"/>
</dbReference>
<feature type="binding site" description="axial binding residue" evidence="5">
    <location>
        <position position="469"/>
    </location>
    <ligand>
        <name>heme</name>
        <dbReference type="ChEBI" id="CHEBI:30413"/>
    </ligand>
    <ligandPart>
        <name>Fe</name>
        <dbReference type="ChEBI" id="CHEBI:18248"/>
    </ligandPart>
</feature>
<reference evidence="9" key="1">
    <citation type="submission" date="2020-04" db="EMBL/GenBank/DDBJ databases">
        <title>Analysis of mating type loci in Filobasidium floriforme.</title>
        <authorList>
            <person name="Nowrousian M."/>
        </authorList>
    </citation>
    <scope>NUCLEOTIDE SEQUENCE</scope>
    <source>
        <strain evidence="9">CBS 6242</strain>
    </source>
</reference>
<gene>
    <name evidence="9" type="ORF">FFLO_03451</name>
</gene>
<dbReference type="GO" id="GO:0005506">
    <property type="term" value="F:iron ion binding"/>
    <property type="evidence" value="ECO:0007669"/>
    <property type="project" value="InterPro"/>
</dbReference>
<keyword evidence="4 5" id="KW-0408">Iron</keyword>
<evidence type="ECO:0000313" key="9">
    <source>
        <dbReference type="EMBL" id="KAG7539652.1"/>
    </source>
</evidence>
<proteinExistence type="inferred from homology"/>
<evidence type="ECO:0000256" key="2">
    <source>
        <dbReference type="ARBA" id="ARBA00022723"/>
    </source>
</evidence>
<comment type="caution">
    <text evidence="9">The sequence shown here is derived from an EMBL/GenBank/DDBJ whole genome shotgun (WGS) entry which is preliminary data.</text>
</comment>
<name>A0A8K0JLC8_9TREE</name>
<dbReference type="InterPro" id="IPR036396">
    <property type="entry name" value="Cyt_P450_sf"/>
</dbReference>
<keyword evidence="8" id="KW-0732">Signal</keyword>
<comment type="cofactor">
    <cofactor evidence="5">
        <name>heme</name>
        <dbReference type="ChEBI" id="CHEBI:30413"/>
    </cofactor>
</comment>
<dbReference type="PANTHER" id="PTHR24296">
    <property type="entry name" value="CYTOCHROME P450"/>
    <property type="match status" value="1"/>
</dbReference>
<dbReference type="InterPro" id="IPR017972">
    <property type="entry name" value="Cyt_P450_CS"/>
</dbReference>
<keyword evidence="10" id="KW-1185">Reference proteome</keyword>
<organism evidence="9 10">
    <name type="scientific">Filobasidium floriforme</name>
    <dbReference type="NCBI Taxonomy" id="5210"/>
    <lineage>
        <taxon>Eukaryota</taxon>
        <taxon>Fungi</taxon>
        <taxon>Dikarya</taxon>
        <taxon>Basidiomycota</taxon>
        <taxon>Agaricomycotina</taxon>
        <taxon>Tremellomycetes</taxon>
        <taxon>Filobasidiales</taxon>
        <taxon>Filobasidiaceae</taxon>
        <taxon>Filobasidium</taxon>
    </lineage>
</organism>
<evidence type="ECO:0000313" key="10">
    <source>
        <dbReference type="Proteomes" id="UP000812966"/>
    </source>
</evidence>
<dbReference type="Gene3D" id="1.10.630.10">
    <property type="entry name" value="Cytochrome P450"/>
    <property type="match status" value="1"/>
</dbReference>
<dbReference type="PRINTS" id="PR00463">
    <property type="entry name" value="EP450I"/>
</dbReference>
<dbReference type="EMBL" id="JABELV010000063">
    <property type="protein sequence ID" value="KAG7539652.1"/>
    <property type="molecule type" value="Genomic_DNA"/>
</dbReference>
<dbReference type="Proteomes" id="UP000812966">
    <property type="component" value="Unassembled WGS sequence"/>
</dbReference>
<dbReference type="GO" id="GO:0016705">
    <property type="term" value="F:oxidoreductase activity, acting on paired donors, with incorporation or reduction of molecular oxygen"/>
    <property type="evidence" value="ECO:0007669"/>
    <property type="project" value="InterPro"/>
</dbReference>
<keyword evidence="5 6" id="KW-0349">Heme</keyword>
<dbReference type="InterPro" id="IPR001128">
    <property type="entry name" value="Cyt_P450"/>
</dbReference>
<dbReference type="InterPro" id="IPR002401">
    <property type="entry name" value="Cyt_P450_E_grp-I"/>
</dbReference>
<evidence type="ECO:0008006" key="11">
    <source>
        <dbReference type="Google" id="ProtNLM"/>
    </source>
</evidence>
<evidence type="ECO:0000256" key="4">
    <source>
        <dbReference type="ARBA" id="ARBA00023004"/>
    </source>
</evidence>
<evidence type="ECO:0000256" key="3">
    <source>
        <dbReference type="ARBA" id="ARBA00023002"/>
    </source>
</evidence>
<comment type="similarity">
    <text evidence="1 6">Belongs to the cytochrome P450 family.</text>
</comment>
<feature type="signal peptide" evidence="8">
    <location>
        <begin position="1"/>
        <end position="20"/>
    </location>
</feature>
<keyword evidence="3 6" id="KW-0560">Oxidoreductase</keyword>
<dbReference type="Pfam" id="PF00067">
    <property type="entry name" value="p450"/>
    <property type="match status" value="1"/>
</dbReference>
<evidence type="ECO:0000256" key="8">
    <source>
        <dbReference type="SAM" id="SignalP"/>
    </source>
</evidence>
<dbReference type="PROSITE" id="PS00086">
    <property type="entry name" value="CYTOCHROME_P450"/>
    <property type="match status" value="1"/>
</dbReference>
<dbReference type="PRINTS" id="PR00385">
    <property type="entry name" value="P450"/>
</dbReference>
<dbReference type="GO" id="GO:0020037">
    <property type="term" value="F:heme binding"/>
    <property type="evidence" value="ECO:0007669"/>
    <property type="project" value="InterPro"/>
</dbReference>
<keyword evidence="2 5" id="KW-0479">Metal-binding</keyword>
<dbReference type="GO" id="GO:0004497">
    <property type="term" value="F:monooxygenase activity"/>
    <property type="evidence" value="ECO:0007669"/>
    <property type="project" value="UniProtKB-KW"/>
</dbReference>
<feature type="compositionally biased region" description="Acidic residues" evidence="7">
    <location>
        <begin position="258"/>
        <end position="267"/>
    </location>
</feature>
<dbReference type="SUPFAM" id="SSF48264">
    <property type="entry name" value="Cytochrome P450"/>
    <property type="match status" value="1"/>
</dbReference>
<evidence type="ECO:0000256" key="6">
    <source>
        <dbReference type="RuleBase" id="RU000461"/>
    </source>
</evidence>
<keyword evidence="6" id="KW-0503">Monooxygenase</keyword>